<dbReference type="EMBL" id="CP144754">
    <property type="protein sequence ID" value="WVZ97514.1"/>
    <property type="molecule type" value="Genomic_DNA"/>
</dbReference>
<dbReference type="InterPro" id="IPR000477">
    <property type="entry name" value="RT_dom"/>
</dbReference>
<evidence type="ECO:0000259" key="3">
    <source>
        <dbReference type="Pfam" id="PF17919"/>
    </source>
</evidence>
<evidence type="ECO:0000313" key="5">
    <source>
        <dbReference type="Proteomes" id="UP001341281"/>
    </source>
</evidence>
<dbReference type="Pfam" id="PF17919">
    <property type="entry name" value="RT_RNaseH_2"/>
    <property type="match status" value="1"/>
</dbReference>
<dbReference type="Gene3D" id="3.10.10.10">
    <property type="entry name" value="HIV Type 1 Reverse Transcriptase, subunit A, domain 1"/>
    <property type="match status" value="1"/>
</dbReference>
<dbReference type="SUPFAM" id="SSF56672">
    <property type="entry name" value="DNA/RNA polymerases"/>
    <property type="match status" value="1"/>
</dbReference>
<evidence type="ECO:0008006" key="6">
    <source>
        <dbReference type="Google" id="ProtNLM"/>
    </source>
</evidence>
<accession>A0AAQ3US14</accession>
<keyword evidence="1" id="KW-0812">Transmembrane</keyword>
<evidence type="ECO:0000256" key="1">
    <source>
        <dbReference type="SAM" id="Phobius"/>
    </source>
</evidence>
<dbReference type="PANTHER" id="PTHR24559:SF444">
    <property type="entry name" value="REVERSE TRANSCRIPTASE DOMAIN-CONTAINING PROTEIN"/>
    <property type="match status" value="1"/>
</dbReference>
<dbReference type="PANTHER" id="PTHR24559">
    <property type="entry name" value="TRANSPOSON TY3-I GAG-POL POLYPROTEIN"/>
    <property type="match status" value="1"/>
</dbReference>
<dbReference type="InterPro" id="IPR053134">
    <property type="entry name" value="RNA-dir_DNA_polymerase"/>
</dbReference>
<dbReference type="Proteomes" id="UP001341281">
    <property type="component" value="Chromosome 10"/>
</dbReference>
<proteinExistence type="predicted"/>
<keyword evidence="1" id="KW-0472">Membrane</keyword>
<gene>
    <name evidence="4" type="ORF">U9M48_043041</name>
</gene>
<dbReference type="InterPro" id="IPR043502">
    <property type="entry name" value="DNA/RNA_pol_sf"/>
</dbReference>
<sequence>MDEYYPTQPLSRSAMRLQWTKGSYLRCEGVLRVFLDFHVFDIPEGSPPLIVVGIPIAVLTSSDIYKGRLQLQLGNEEINVNIDRSLNAKTEAKPEIDPMEEVMSLALEEMGQESLEEEAVSDFSTVEEPWKFEELGESLWPEPPKIERTVQMKSSKSGKIMHIHLPTHKHSSHKVNATEAQLIEKIPVVSNFPDVFPEELPGLPPDRDVEFAIEPVPGTAPVSRRPYRMALDELKELKDQGGKRLCVDYRPLNAVTIKNKYPLPHIDILFDQLAGAKVFSKIDLRSGYYQIKIREEDIPKTVFSTRYGLYEYLVMSFGLTNALAFFMYMMNSVFMKELDKFVVVFIDDILIYSKSEEEHKEHLRIVLTRLREHKLYAKFSKCVFWLKEVSFLGHILSEKGVAVDPSKVKDVLNWKQPETVTEIRSFLGLAGYYRRFIKDFSKTAKPMTSLTKKNAKYVWSSNCEEAFQTLKKLLTSALVLAQPDVTKPFDVYCDASGNGLGCVLMQEGRVIAYVIGVSPIFRKVCRFRGGELDIDEEGSEPGGLNPCNHYTTAPMVIDRVTRAIDLAKKAIVPAMQPKNTSKNEQGTQSRINLCSQSWGFTNRYTNGELFSKENF</sequence>
<feature type="domain" description="Reverse transcriptase" evidence="2">
    <location>
        <begin position="238"/>
        <end position="396"/>
    </location>
</feature>
<dbReference type="AlphaFoldDB" id="A0AAQ3US14"/>
<protein>
    <recommendedName>
        <fullName evidence="6">Reverse transcriptase domain-containing protein</fullName>
    </recommendedName>
</protein>
<keyword evidence="5" id="KW-1185">Reference proteome</keyword>
<feature type="transmembrane region" description="Helical" evidence="1">
    <location>
        <begin position="309"/>
        <end position="330"/>
    </location>
</feature>
<feature type="domain" description="Reverse transcriptase/retrotransposon-derived protein RNase H-like" evidence="3">
    <location>
        <begin position="459"/>
        <end position="513"/>
    </location>
</feature>
<evidence type="ECO:0000313" key="4">
    <source>
        <dbReference type="EMBL" id="WVZ97514.1"/>
    </source>
</evidence>
<reference evidence="4 5" key="1">
    <citation type="submission" date="2024-02" db="EMBL/GenBank/DDBJ databases">
        <title>High-quality chromosome-scale genome assembly of Pensacola bahiagrass (Paspalum notatum Flugge var. saurae).</title>
        <authorList>
            <person name="Vega J.M."/>
            <person name="Podio M."/>
            <person name="Orjuela J."/>
            <person name="Siena L.A."/>
            <person name="Pessino S.C."/>
            <person name="Combes M.C."/>
            <person name="Mariac C."/>
            <person name="Albertini E."/>
            <person name="Pupilli F."/>
            <person name="Ortiz J.P.A."/>
            <person name="Leblanc O."/>
        </authorList>
    </citation>
    <scope>NUCLEOTIDE SEQUENCE [LARGE SCALE GENOMIC DNA]</scope>
    <source>
        <strain evidence="4">R1</strain>
        <tissue evidence="4">Leaf</tissue>
    </source>
</reference>
<dbReference type="InterPro" id="IPR041577">
    <property type="entry name" value="RT_RNaseH_2"/>
</dbReference>
<dbReference type="FunFam" id="3.30.70.270:FF:000020">
    <property type="entry name" value="Transposon Tf2-6 polyprotein-like Protein"/>
    <property type="match status" value="1"/>
</dbReference>
<organism evidence="4 5">
    <name type="scientific">Paspalum notatum var. saurae</name>
    <dbReference type="NCBI Taxonomy" id="547442"/>
    <lineage>
        <taxon>Eukaryota</taxon>
        <taxon>Viridiplantae</taxon>
        <taxon>Streptophyta</taxon>
        <taxon>Embryophyta</taxon>
        <taxon>Tracheophyta</taxon>
        <taxon>Spermatophyta</taxon>
        <taxon>Magnoliopsida</taxon>
        <taxon>Liliopsida</taxon>
        <taxon>Poales</taxon>
        <taxon>Poaceae</taxon>
        <taxon>PACMAD clade</taxon>
        <taxon>Panicoideae</taxon>
        <taxon>Andropogonodae</taxon>
        <taxon>Paspaleae</taxon>
        <taxon>Paspalinae</taxon>
        <taxon>Paspalum</taxon>
    </lineage>
</organism>
<name>A0AAQ3US14_PASNO</name>
<dbReference type="Pfam" id="PF00078">
    <property type="entry name" value="RVT_1"/>
    <property type="match status" value="1"/>
</dbReference>
<keyword evidence="1" id="KW-1133">Transmembrane helix</keyword>
<evidence type="ECO:0000259" key="2">
    <source>
        <dbReference type="Pfam" id="PF00078"/>
    </source>
</evidence>
<dbReference type="CDD" id="cd01647">
    <property type="entry name" value="RT_LTR"/>
    <property type="match status" value="1"/>
</dbReference>
<dbReference type="InterPro" id="IPR043128">
    <property type="entry name" value="Rev_trsase/Diguanyl_cyclase"/>
</dbReference>
<dbReference type="Gene3D" id="3.30.70.270">
    <property type="match status" value="2"/>
</dbReference>